<comment type="caution">
    <text evidence="1">The sequence shown here is derived from an EMBL/GenBank/DDBJ whole genome shotgun (WGS) entry which is preliminary data.</text>
</comment>
<accession>A0A0W0F667</accession>
<protein>
    <recommendedName>
        <fullName evidence="3">Protein kinase domain-containing protein</fullName>
    </recommendedName>
</protein>
<dbReference type="EMBL" id="LATX01002288">
    <property type="protein sequence ID" value="KTB31805.1"/>
    <property type="molecule type" value="Genomic_DNA"/>
</dbReference>
<dbReference type="Proteomes" id="UP000054988">
    <property type="component" value="Unassembled WGS sequence"/>
</dbReference>
<reference evidence="1 2" key="1">
    <citation type="submission" date="2015-12" db="EMBL/GenBank/DDBJ databases">
        <title>Draft genome sequence of Moniliophthora roreri, the causal agent of frosty pod rot of cacao.</title>
        <authorList>
            <person name="Aime M.C."/>
            <person name="Diaz-Valderrama J.R."/>
            <person name="Kijpornyongpan T."/>
            <person name="Phillips-Mora W."/>
        </authorList>
    </citation>
    <scope>NUCLEOTIDE SEQUENCE [LARGE SCALE GENOMIC DNA]</scope>
    <source>
        <strain evidence="1 2">MCA 2952</strain>
    </source>
</reference>
<name>A0A0W0F667_MONRR</name>
<evidence type="ECO:0008006" key="3">
    <source>
        <dbReference type="Google" id="ProtNLM"/>
    </source>
</evidence>
<organism evidence="1 2">
    <name type="scientific">Moniliophthora roreri</name>
    <name type="common">Frosty pod rot fungus</name>
    <name type="synonym">Monilia roreri</name>
    <dbReference type="NCBI Taxonomy" id="221103"/>
    <lineage>
        <taxon>Eukaryota</taxon>
        <taxon>Fungi</taxon>
        <taxon>Dikarya</taxon>
        <taxon>Basidiomycota</taxon>
        <taxon>Agaricomycotina</taxon>
        <taxon>Agaricomycetes</taxon>
        <taxon>Agaricomycetidae</taxon>
        <taxon>Agaricales</taxon>
        <taxon>Marasmiineae</taxon>
        <taxon>Marasmiaceae</taxon>
        <taxon>Moniliophthora</taxon>
    </lineage>
</organism>
<gene>
    <name evidence="1" type="ORF">WG66_15607</name>
</gene>
<proteinExistence type="predicted"/>
<evidence type="ECO:0000313" key="1">
    <source>
        <dbReference type="EMBL" id="KTB31805.1"/>
    </source>
</evidence>
<sequence>MLSIQGRSNFVIQNDQFTIVRGPQHDITHTHNNRVVVRRKEKKKQSIWDEYKRVQTEDLYIKRVVESGRVEDELVDVDHHRWRRVDVRRTFSIARIRGEGDNAEFLHVEYNGPEAFKAFRRDFAQFSAMKHPNVAQLYGYNDQRSSPALIFYDALIPLNHVLLVGNRLPLVLDIYFCFLFGVSEMGEGVNQLSSTELWIEPRSGMLRRGPPVQNDRTLLLSRLSNTPRTSLLDPLPIQAYSDADIVFDYLLRILPIETILEQVGCKHKISWDQLTAAEAFLYIAGSLSRSHHITRYQWTGLMEMPRYVCVECWPPAIDKHKIVMEDGSMRFRFTDPTAFKAAWRLQYNLFLPSGNPLHIRKWWLAQAHSVFNQLGIHEEEWKEYSILGSFFLVFYPTKDNAYQQGMTDTALGNSPVYLFIRPVPCPSDDETVWQSWAENAKHFWSFDSSGQEEMLESTRISLGIPSFTTRIEVHRYSWNFEDYKAIEKLHISKGFDPETTDLARSFGYPLMQIIGDRYRFEDLEDSTSSATIADILGSYDDLDVDDNGSVSGVPYPDDEIVVYLRQGR</sequence>
<evidence type="ECO:0000313" key="2">
    <source>
        <dbReference type="Proteomes" id="UP000054988"/>
    </source>
</evidence>
<dbReference type="AlphaFoldDB" id="A0A0W0F667"/>